<dbReference type="EC" id="2.4.1.34" evidence="3"/>
<keyword evidence="5" id="KW-0808">Transferase</keyword>
<dbReference type="GO" id="GO:0000148">
    <property type="term" value="C:1,3-beta-D-glucan synthase complex"/>
    <property type="evidence" value="ECO:0007669"/>
    <property type="project" value="InterPro"/>
</dbReference>
<sequence>MSGYPGGGQRDQYDDGYGHQQGGNQQQHGGNTDSYYQDDQYYDQGYDNRGPNNNNNNNHDGYYDESGYYNADPNNPYQQDGGYYDGHDQYQDGYYDNGQGGYYDQDYDRGYQGQGGRQGSEEDSETFSDFTMRSDMARAAEMDYYGRGDERYNSYNDGQRGYRPPSSQISYGGSNVLPAGQRSREPYPAWTSDAQIPLSKEEIEDIFLDLTSKFGFQRDSMRNMYDHLMILLDSRASRMTPNQALLSLHADYIGGDNANYRKWYFAAHLDLDDAVGFSNAQGKGLKRKKKGGKKKKKDAEANEAETLQELEGDDSLEAAEYRWKSRMNKMSQHDRVRQIALYLLCWGEANQVRFMPECLCFIFKCADDYLNSPACQALVEPVEEFTYLNNVITPLYQYLRDQGYEISDGVYVRRERDHKNIVGYDDCNQLFWYPEGIERIALQDKSKLVDVPPAERYLKLKDVNWKKCFFKTYKESRSWFHLLVNFNRIWIIHLTMFWFYTSHNAPSLLVGPKYEQQVNQKPSTAKQFSIVGFGGAIASLIQVLATLAEWAYVPRRWAGAQHLTKRLLFLLFILVLNIAPGVKVFMLPKIGPEKINTAIGIVHFIIAVITFIFFSIMPLGGLFGSYLSTNSRRYVASQTFTASWPRLRGNDMAMSYGLWATVFGVKMGVSYTYLILSFRDPIRYLSIMNVDSCLGDKTLLGNQLCRWHPTIVLALMAFTDVIFFFLDTYLWYVLLNTVFSVSRSFYIGSSIWTPWRNIFSRLPKRVYSKVLATTDMEIKYKPKVLISQIWNAIVISMYHKNEKDTAKSKIDDLPFYCIGFKSSAPEYTLRTRIWASLRFQTLYRTISGFMNYSRAIKLLYRVENPEVVQMFGGNTDKLERELERMARRKFKIVVSMQRFSKFKKEEMENAEFLLRAYPDLQIAYLDEEPPVAEGEEPRLYSVLIDGHSEVMENGMRRPKFRVQLSGNPILGDGKSDNQNHSIIFYRGEYIQLIDANQDNYLEECLKIRSVLAEFEEMKTDNVSPYTPGVKNDVSSPVAILGMREYIFSENIGILGDIAAGKEQTFGTLFARTMAQIGGKLHYGHPDFLNGIFMTTRGGVSKAQKGLHLNEDIYAGMTAILRGGRIKQCEYFQCGKGRDLGFGSVLNFTTKIGTGMGEQFLSREYYYLGTQLPLDRFLSFYYAHPGFHLNNMFIMFSVQMFMITMVNLGALRHETKPCEYNRNVPITDPLYPTGCANTDALTDWIYRCIVSILFVLFLSFIPLIVQELMERGFWRAFVRLMKQFCSLSLMFEVFVCQIYANSVQQNISFGGARYIGTGRGFATARIPFGVLYSRFAGPAIYFGARLLMMLLFATLTVWKGVLIYFWITLLALTISPFLYNPHQFAWTDFFIDYRDYLRWLSRGNSRSHASSWISYCRLSRTRLTGYKRKALGDPSAKMSADVPRAPFANIFFSEIFSPLMLAVVTILPYLFINAQTGVAQAPQKDTVKGKPEATDSLIRLLVIAFAPIAVNAGVLAAMFGMACCMGPLLSMCCKKFGSVLAGIAHATAVIFLLISFLGMFVLEGFNFTRTLSGMIAVTCIQRFFVKLIVSLALTREFKGDTANIAFWTGKWYSMGWHTISQPAREFLCKITELSMFAADFVLGHWLLFFMAPVILIPKIDMLHSMMLFWLRPSRQIRPPIYSMKQSKLRRRRVVRYAILYFTLLVVFIALIAGPIVAGKYMPPNTISDALGSLPFNLVQPNNLNNDNTNSTMATGTGMVGYTGAGLTKTKTGAGASATGKIKLF</sequence>
<dbReference type="OMA" id="AWTDFFI"/>
<comment type="similarity">
    <text evidence="2">Belongs to the glycosyltransferase 48 family.</text>
</comment>
<organism evidence="14 15">
    <name type="scientific">Fusarium oxysporum f. sp. cubense (strain race 1)</name>
    <name type="common">Panama disease fungus</name>
    <dbReference type="NCBI Taxonomy" id="1229664"/>
    <lineage>
        <taxon>Eukaryota</taxon>
        <taxon>Fungi</taxon>
        <taxon>Dikarya</taxon>
        <taxon>Ascomycota</taxon>
        <taxon>Pezizomycotina</taxon>
        <taxon>Sordariomycetes</taxon>
        <taxon>Hypocreomycetidae</taxon>
        <taxon>Hypocreales</taxon>
        <taxon>Nectriaceae</taxon>
        <taxon>Fusarium</taxon>
        <taxon>Fusarium oxysporum species complex</taxon>
    </lineage>
</organism>
<proteinExistence type="inferred from homology"/>
<feature type="compositionally biased region" description="Basic residues" evidence="11">
    <location>
        <begin position="284"/>
        <end position="296"/>
    </location>
</feature>
<feature type="transmembrane region" description="Helical" evidence="12">
    <location>
        <begin position="656"/>
        <end position="676"/>
    </location>
</feature>
<evidence type="ECO:0000256" key="2">
    <source>
        <dbReference type="ARBA" id="ARBA00009040"/>
    </source>
</evidence>
<dbReference type="Proteomes" id="UP000016928">
    <property type="component" value="Unassembled WGS sequence"/>
</dbReference>
<dbReference type="InterPro" id="IPR056261">
    <property type="entry name" value="FKS1-like_dom2"/>
</dbReference>
<evidence type="ECO:0000256" key="5">
    <source>
        <dbReference type="ARBA" id="ARBA00022679"/>
    </source>
</evidence>
<dbReference type="InterPro" id="IPR026899">
    <property type="entry name" value="FKS1-like_dom1"/>
</dbReference>
<dbReference type="GO" id="GO:0003843">
    <property type="term" value="F:1,3-beta-D-glucan synthase activity"/>
    <property type="evidence" value="ECO:0007669"/>
    <property type="project" value="UniProtKB-EC"/>
</dbReference>
<feature type="transmembrane region" description="Helical" evidence="12">
    <location>
        <begin position="707"/>
        <end position="726"/>
    </location>
</feature>
<evidence type="ECO:0000256" key="1">
    <source>
        <dbReference type="ARBA" id="ARBA00004141"/>
    </source>
</evidence>
<feature type="transmembrane region" description="Helical" evidence="12">
    <location>
        <begin position="567"/>
        <end position="586"/>
    </location>
</feature>
<dbReference type="VEuPathDB" id="FungiDB:FOC1_g10005918"/>
<dbReference type="PANTHER" id="PTHR12741">
    <property type="entry name" value="LYST-INTERACTING PROTEIN LIP5 DOPAMINE RESPONSIVE PROTEIN DRG-1"/>
    <property type="match status" value="1"/>
</dbReference>
<feature type="domain" description="1,3-beta-glucan synthase component FKS1-like" evidence="13">
    <location>
        <begin position="333"/>
        <end position="445"/>
    </location>
</feature>
<feature type="transmembrane region" description="Helical" evidence="12">
    <location>
        <begin position="1644"/>
        <end position="1669"/>
    </location>
</feature>
<reference evidence="15" key="1">
    <citation type="submission" date="2012-09" db="EMBL/GenBank/DDBJ databases">
        <title>Genome sequencing and comparative transcriptomics of race 1 and race 4 of banana pathogen: Fusarium oxysporum f. sp. cubense.</title>
        <authorList>
            <person name="Fang X."/>
            <person name="Huang J."/>
        </authorList>
    </citation>
    <scope>NUCLEOTIDE SEQUENCE [LARGE SCALE GENOMIC DNA]</scope>
    <source>
        <strain evidence="15">race 1</strain>
    </source>
</reference>
<feature type="transmembrane region" description="Helical" evidence="12">
    <location>
        <begin position="1243"/>
        <end position="1264"/>
    </location>
</feature>
<feature type="transmembrane region" description="Helical" evidence="12">
    <location>
        <begin position="1191"/>
        <end position="1210"/>
    </location>
</feature>
<feature type="transmembrane region" description="Helical" evidence="12">
    <location>
        <begin position="479"/>
        <end position="500"/>
    </location>
</feature>
<feature type="transmembrane region" description="Helical" evidence="12">
    <location>
        <begin position="1334"/>
        <end position="1353"/>
    </location>
</feature>
<dbReference type="HOGENOM" id="CLU_000844_0_1_1"/>
<feature type="transmembrane region" description="Helical" evidence="12">
    <location>
        <begin position="1454"/>
        <end position="1475"/>
    </location>
</feature>
<feature type="transmembrane region" description="Helical" evidence="12">
    <location>
        <begin position="528"/>
        <end position="547"/>
    </location>
</feature>
<evidence type="ECO:0000256" key="7">
    <source>
        <dbReference type="ARBA" id="ARBA00022989"/>
    </source>
</evidence>
<feature type="transmembrane region" description="Helical" evidence="12">
    <location>
        <begin position="1496"/>
        <end position="1518"/>
    </location>
</feature>
<dbReference type="PANTHER" id="PTHR12741:SF48">
    <property type="entry name" value="1,3-BETA-GLUCAN SYNTHASE COMPONENT FKS1-RELATED"/>
    <property type="match status" value="1"/>
</dbReference>
<evidence type="ECO:0000256" key="3">
    <source>
        <dbReference type="ARBA" id="ARBA00012589"/>
    </source>
</evidence>
<dbReference type="Pfam" id="PF02364">
    <property type="entry name" value="Glucan_synthase"/>
    <property type="match status" value="1"/>
</dbReference>
<keyword evidence="8 12" id="KW-0472">Membrane</keyword>
<feature type="region of interest" description="Disordered" evidence="11">
    <location>
        <begin position="1"/>
        <end position="132"/>
    </location>
</feature>
<comment type="subcellular location">
    <subcellularLocation>
        <location evidence="1">Membrane</location>
        <topology evidence="1">Multi-pass membrane protein</topology>
    </subcellularLocation>
</comment>
<feature type="transmembrane region" description="Helical" evidence="12">
    <location>
        <begin position="598"/>
        <end position="623"/>
    </location>
</feature>
<dbReference type="EMBL" id="KB730504">
    <property type="protein sequence ID" value="ENH65068.1"/>
    <property type="molecule type" value="Genomic_DNA"/>
</dbReference>
<dbReference type="OrthoDB" id="1880850at2759"/>
<evidence type="ECO:0000256" key="9">
    <source>
        <dbReference type="ARBA" id="ARBA00031935"/>
    </source>
</evidence>
<dbReference type="Pfam" id="PF14288">
    <property type="entry name" value="FKS1_dom1"/>
    <property type="match status" value="1"/>
</dbReference>
<feature type="transmembrane region" description="Helical" evidence="12">
    <location>
        <begin position="1360"/>
        <end position="1378"/>
    </location>
</feature>
<dbReference type="STRING" id="1229664.N4TNE5"/>
<feature type="transmembrane region" description="Helical" evidence="12">
    <location>
        <begin position="1692"/>
        <end position="1716"/>
    </location>
</feature>
<feature type="transmembrane region" description="Helical" evidence="12">
    <location>
        <begin position="1573"/>
        <end position="1592"/>
    </location>
</feature>
<dbReference type="SMART" id="SM01205">
    <property type="entry name" value="FKS1_dom1"/>
    <property type="match status" value="1"/>
</dbReference>
<feature type="transmembrane region" description="Helical" evidence="12">
    <location>
        <begin position="1538"/>
        <end position="1561"/>
    </location>
</feature>
<evidence type="ECO:0000313" key="15">
    <source>
        <dbReference type="Proteomes" id="UP000016928"/>
    </source>
</evidence>
<evidence type="ECO:0000259" key="13">
    <source>
        <dbReference type="SMART" id="SM01205"/>
    </source>
</evidence>
<name>N4TNE5_FUSC1</name>
<evidence type="ECO:0000256" key="11">
    <source>
        <dbReference type="SAM" id="MobiDB-lite"/>
    </source>
</evidence>
<keyword evidence="6 12" id="KW-0812">Transmembrane</keyword>
<dbReference type="Pfam" id="PF23605">
    <property type="entry name" value="FKS1_dom2"/>
    <property type="match status" value="1"/>
</dbReference>
<feature type="compositionally biased region" description="Low complexity" evidence="11">
    <location>
        <begin position="22"/>
        <end position="58"/>
    </location>
</feature>
<evidence type="ECO:0000256" key="4">
    <source>
        <dbReference type="ARBA" id="ARBA00022676"/>
    </source>
</evidence>
<keyword evidence="4" id="KW-0328">Glycosyltransferase</keyword>
<accession>N4TNE5</accession>
<dbReference type="GO" id="GO:0005886">
    <property type="term" value="C:plasma membrane"/>
    <property type="evidence" value="ECO:0007669"/>
    <property type="project" value="TreeGrafter"/>
</dbReference>
<reference evidence="15" key="2">
    <citation type="journal article" date="2014" name="PLoS ONE">
        <title>Genome and Transcriptome Analysis of the Fungal Pathogen Fusarium oxysporum f. sp. cubense Causing Banana Vascular Wilt Disease.</title>
        <authorList>
            <person name="Guo L."/>
            <person name="Han L."/>
            <person name="Yang L."/>
            <person name="Zeng H."/>
            <person name="Fan D."/>
            <person name="Zhu Y."/>
            <person name="Feng Y."/>
            <person name="Wang G."/>
            <person name="Peng C."/>
            <person name="Jiang X."/>
            <person name="Zhou D."/>
            <person name="Ni P."/>
            <person name="Liang C."/>
            <person name="Liu L."/>
            <person name="Wang J."/>
            <person name="Mao C."/>
            <person name="Fang X."/>
            <person name="Peng M."/>
            <person name="Huang J."/>
        </authorList>
    </citation>
    <scope>NUCLEOTIDE SEQUENCE [LARGE SCALE GENOMIC DNA]</scope>
    <source>
        <strain evidence="15">race 1</strain>
    </source>
</reference>
<dbReference type="GO" id="GO:0051278">
    <property type="term" value="P:fungal-type cell wall polysaccharide biosynthetic process"/>
    <property type="evidence" value="ECO:0007669"/>
    <property type="project" value="TreeGrafter"/>
</dbReference>
<evidence type="ECO:0000256" key="12">
    <source>
        <dbReference type="SAM" id="Phobius"/>
    </source>
</evidence>
<dbReference type="InterPro" id="IPR003440">
    <property type="entry name" value="Glyco_trans_48_dom"/>
</dbReference>
<evidence type="ECO:0000256" key="8">
    <source>
        <dbReference type="ARBA" id="ARBA00023136"/>
    </source>
</evidence>
<feature type="region of interest" description="Disordered" evidence="11">
    <location>
        <begin position="148"/>
        <end position="176"/>
    </location>
</feature>
<dbReference type="GO" id="GO:0006075">
    <property type="term" value="P:(1-&gt;3)-beta-D-glucan biosynthetic process"/>
    <property type="evidence" value="ECO:0007669"/>
    <property type="project" value="InterPro"/>
</dbReference>
<evidence type="ECO:0000256" key="10">
    <source>
        <dbReference type="ARBA" id="ARBA00047777"/>
    </source>
</evidence>
<comment type="catalytic activity">
    <reaction evidence="10">
        <text>[(1-&gt;3)-beta-D-glucosyl](n) + UDP-alpha-D-glucose = [(1-&gt;3)-beta-D-glucosyl](n+1) + UDP + H(+)</text>
        <dbReference type="Rhea" id="RHEA:21476"/>
        <dbReference type="Rhea" id="RHEA-COMP:11146"/>
        <dbReference type="Rhea" id="RHEA-COMP:14303"/>
        <dbReference type="ChEBI" id="CHEBI:15378"/>
        <dbReference type="ChEBI" id="CHEBI:37671"/>
        <dbReference type="ChEBI" id="CHEBI:58223"/>
        <dbReference type="ChEBI" id="CHEBI:58885"/>
        <dbReference type="EC" id="2.4.1.34"/>
    </reaction>
</comment>
<keyword evidence="7 12" id="KW-1133">Transmembrane helix</keyword>
<evidence type="ECO:0000313" key="14">
    <source>
        <dbReference type="EMBL" id="ENH65068.1"/>
    </source>
</evidence>
<feature type="region of interest" description="Disordered" evidence="11">
    <location>
        <begin position="282"/>
        <end position="306"/>
    </location>
</feature>
<protein>
    <recommendedName>
        <fullName evidence="3">1,3-beta-glucan synthase</fullName>
        <ecNumber evidence="3">2.4.1.34</ecNumber>
    </recommendedName>
    <alternativeName>
        <fullName evidence="9">1,3-beta-D-glucan-UDP glucosyltransferase</fullName>
    </alternativeName>
</protein>
<evidence type="ECO:0000256" key="6">
    <source>
        <dbReference type="ARBA" id="ARBA00022692"/>
    </source>
</evidence>
<gene>
    <name evidence="14" type="ORF">FOC1_g10005918</name>
</gene>